<sequence>MNVKIEVTDNGESVFYRVIEGQDYIRANGFLVNVNQKKSIIKSWEDDRGLGSFRSEIEAVLMSYKENDVKFTYVDPDGRTLL</sequence>
<protein>
    <submittedName>
        <fullName evidence="1">Uncharacterized protein</fullName>
    </submittedName>
</protein>
<comment type="caution">
    <text evidence="1">The sequence shown here is derived from an EMBL/GenBank/DDBJ whole genome shotgun (WGS) entry which is preliminary data.</text>
</comment>
<dbReference type="EMBL" id="JQCR01000003">
    <property type="protein sequence ID" value="KGE17582.1"/>
    <property type="molecule type" value="Genomic_DNA"/>
</dbReference>
<dbReference type="Proteomes" id="UP000029734">
    <property type="component" value="Unassembled WGS sequence"/>
</dbReference>
<organism evidence="1 2">
    <name type="scientific">Paenibacillus wynnii</name>
    <dbReference type="NCBI Taxonomy" id="268407"/>
    <lineage>
        <taxon>Bacteria</taxon>
        <taxon>Bacillati</taxon>
        <taxon>Bacillota</taxon>
        <taxon>Bacilli</taxon>
        <taxon>Bacillales</taxon>
        <taxon>Paenibacillaceae</taxon>
        <taxon>Paenibacillus</taxon>
    </lineage>
</organism>
<gene>
    <name evidence="1" type="ORF">PWYN_23610</name>
</gene>
<proteinExistence type="predicted"/>
<evidence type="ECO:0000313" key="2">
    <source>
        <dbReference type="Proteomes" id="UP000029734"/>
    </source>
</evidence>
<keyword evidence="2" id="KW-1185">Reference proteome</keyword>
<dbReference type="AlphaFoldDB" id="A0A098M7R2"/>
<accession>A0A098M7R2</accession>
<dbReference type="RefSeq" id="WP_036656614.1">
    <property type="nucleotide sequence ID" value="NZ_JQCR01000003.1"/>
</dbReference>
<reference evidence="1 2" key="1">
    <citation type="submission" date="2014-08" db="EMBL/GenBank/DDBJ databases">
        <authorList>
            <person name="den Bakker H.C."/>
        </authorList>
    </citation>
    <scope>NUCLEOTIDE SEQUENCE [LARGE SCALE GENOMIC DNA]</scope>
    <source>
        <strain evidence="1 2">DSM 18334</strain>
    </source>
</reference>
<reference evidence="1 2" key="2">
    <citation type="submission" date="2014-10" db="EMBL/GenBank/DDBJ databases">
        <title>Comparative genomics of the Paenibacillus odorifer group.</title>
        <authorList>
            <person name="Tsai Y.-C."/>
            <person name="Martin N."/>
            <person name="Korlach J."/>
            <person name="Wiedmann M."/>
        </authorList>
    </citation>
    <scope>NUCLEOTIDE SEQUENCE [LARGE SCALE GENOMIC DNA]</scope>
    <source>
        <strain evidence="1 2">DSM 18334</strain>
    </source>
</reference>
<name>A0A098M7R2_9BACL</name>
<evidence type="ECO:0000313" key="1">
    <source>
        <dbReference type="EMBL" id="KGE17582.1"/>
    </source>
</evidence>